<dbReference type="Pfam" id="PF01420">
    <property type="entry name" value="Methylase_S"/>
    <property type="match status" value="2"/>
</dbReference>
<dbReference type="PANTHER" id="PTHR43140">
    <property type="entry name" value="TYPE-1 RESTRICTION ENZYME ECOKI SPECIFICITY PROTEIN"/>
    <property type="match status" value="1"/>
</dbReference>
<evidence type="ECO:0000313" key="8">
    <source>
        <dbReference type="Proteomes" id="UP000032946"/>
    </source>
</evidence>
<protein>
    <submittedName>
        <fullName evidence="7">Type-1 restriction enzyme Asp8005ORF5117 specificity protein (S.Asp8005ORF5117) (Type I restriction enzyme Asp8005ORF5117 specificity protein) (S protein)</fullName>
        <ecNumber evidence="7">3.1.21.3</ecNumber>
    </submittedName>
</protein>
<dbReference type="GO" id="GO:0009307">
    <property type="term" value="P:DNA restriction-modification system"/>
    <property type="evidence" value="ECO:0007669"/>
    <property type="project" value="UniProtKB-KW"/>
</dbReference>
<name>A0A9P1P1S8_9CYAN</name>
<dbReference type="EMBL" id="FO818640">
    <property type="protein sequence ID" value="CDM98099.1"/>
    <property type="molecule type" value="Genomic_DNA"/>
</dbReference>
<gene>
    <name evidence="7" type="primary">hsdS</name>
    <name evidence="7" type="ORF">ARTHRO_60700</name>
</gene>
<reference evidence="7 8" key="1">
    <citation type="submission" date="2014-02" db="EMBL/GenBank/DDBJ databases">
        <authorList>
            <person name="Genoscope - CEA"/>
        </authorList>
    </citation>
    <scope>NUCLEOTIDE SEQUENCE [LARGE SCALE GENOMIC DNA]</scope>
    <source>
        <strain evidence="7 8">PCC 8005</strain>
    </source>
</reference>
<sequence length="381" mass="42969">MIWPQAKLKYVAHLAYGDALPKDQEREGSFKVFGSNGAYDNYNRSNTHAPVIIIGRKGSYGKINWSEHPCFASDTTFFIDVTTTHHHLRWLFYVLQTLNLDQGTDEAAVPGLSRDNAYTKTVFLPPLSEQKAIAHYLDKETAKIDQLIEAKKRLLELLDEKRRALITHAVTRGLNPDVPMRDSGVEWIGEIYQKLHRLKYVALVEMGQSPPSTEYSFLVDSGFPFLQGTADFGSKYPLPRIYCAIPQKVAQPEDILFSVRGPVGELNIADREYGIGRGLCAIRCQKSLNKKFAWWVLHWARIQLRFKATGSTYEAVSSEDVKNLLITLPPLSEQKAIAHYLDKETAKINQLSSATMDTINLLQERRTSLITAAVTGQLKIS</sequence>
<evidence type="ECO:0000256" key="4">
    <source>
        <dbReference type="ARBA" id="ARBA00038652"/>
    </source>
</evidence>
<feature type="domain" description="Type I restriction modification DNA specificity" evidence="6">
    <location>
        <begin position="6"/>
        <end position="155"/>
    </location>
</feature>
<proteinExistence type="inferred from homology"/>
<evidence type="ECO:0000259" key="6">
    <source>
        <dbReference type="Pfam" id="PF01420"/>
    </source>
</evidence>
<evidence type="ECO:0000256" key="5">
    <source>
        <dbReference type="SAM" id="Coils"/>
    </source>
</evidence>
<dbReference type="InterPro" id="IPR044946">
    <property type="entry name" value="Restrct_endonuc_typeI_TRD_sf"/>
</dbReference>
<accession>A0A9P1P1S8</accession>
<dbReference type="InterPro" id="IPR000055">
    <property type="entry name" value="Restrct_endonuc_typeI_TRD"/>
</dbReference>
<keyword evidence="5" id="KW-0175">Coiled coil</keyword>
<evidence type="ECO:0000256" key="1">
    <source>
        <dbReference type="ARBA" id="ARBA00010923"/>
    </source>
</evidence>
<dbReference type="SUPFAM" id="SSF116734">
    <property type="entry name" value="DNA methylase specificity domain"/>
    <property type="match status" value="2"/>
</dbReference>
<feature type="domain" description="Type I restriction modification DNA specificity" evidence="6">
    <location>
        <begin position="252"/>
        <end position="351"/>
    </location>
</feature>
<evidence type="ECO:0000256" key="2">
    <source>
        <dbReference type="ARBA" id="ARBA00022747"/>
    </source>
</evidence>
<comment type="subunit">
    <text evidence="4">The methyltransferase is composed of M and S polypeptides.</text>
</comment>
<dbReference type="Proteomes" id="UP000032946">
    <property type="component" value="Chromosome"/>
</dbReference>
<dbReference type="AlphaFoldDB" id="A0A9P1P1S8"/>
<dbReference type="CDD" id="cd17497">
    <property type="entry name" value="RMtype1_S_TteMORF1547P-TRD2-CR2_like"/>
    <property type="match status" value="1"/>
</dbReference>
<keyword evidence="7" id="KW-0378">Hydrolase</keyword>
<keyword evidence="2" id="KW-0680">Restriction system</keyword>
<feature type="coiled-coil region" evidence="5">
    <location>
        <begin position="137"/>
        <end position="164"/>
    </location>
</feature>
<dbReference type="EC" id="3.1.21.3" evidence="7"/>
<dbReference type="InterPro" id="IPR051212">
    <property type="entry name" value="Type-I_RE_S_subunit"/>
</dbReference>
<dbReference type="PANTHER" id="PTHR43140:SF1">
    <property type="entry name" value="TYPE I RESTRICTION ENZYME ECOKI SPECIFICITY SUBUNIT"/>
    <property type="match status" value="1"/>
</dbReference>
<keyword evidence="3" id="KW-0238">DNA-binding</keyword>
<evidence type="ECO:0000256" key="3">
    <source>
        <dbReference type="ARBA" id="ARBA00023125"/>
    </source>
</evidence>
<dbReference type="CDD" id="cd17267">
    <property type="entry name" value="RMtype1_S_EcoAO83I-TRD1-CR1_like"/>
    <property type="match status" value="1"/>
</dbReference>
<keyword evidence="8" id="KW-1185">Reference proteome</keyword>
<dbReference type="GO" id="GO:0009035">
    <property type="term" value="F:type I site-specific deoxyribonuclease activity"/>
    <property type="evidence" value="ECO:0007669"/>
    <property type="project" value="UniProtKB-EC"/>
</dbReference>
<evidence type="ECO:0000313" key="7">
    <source>
        <dbReference type="EMBL" id="CDM98099.1"/>
    </source>
</evidence>
<organism evidence="7 8">
    <name type="scientific">Limnospira indica PCC 8005</name>
    <dbReference type="NCBI Taxonomy" id="376219"/>
    <lineage>
        <taxon>Bacteria</taxon>
        <taxon>Bacillati</taxon>
        <taxon>Cyanobacteriota</taxon>
        <taxon>Cyanophyceae</taxon>
        <taxon>Oscillatoriophycideae</taxon>
        <taxon>Oscillatoriales</taxon>
        <taxon>Sirenicapillariaceae</taxon>
        <taxon>Limnospira</taxon>
    </lineage>
</organism>
<dbReference type="RefSeq" id="WP_008055782.1">
    <property type="nucleotide sequence ID" value="NZ_FO818640.1"/>
</dbReference>
<dbReference type="GO" id="GO:0003677">
    <property type="term" value="F:DNA binding"/>
    <property type="evidence" value="ECO:0007669"/>
    <property type="project" value="UniProtKB-KW"/>
</dbReference>
<comment type="similarity">
    <text evidence="1">Belongs to the type-I restriction system S methylase family.</text>
</comment>
<dbReference type="Gene3D" id="3.90.220.20">
    <property type="entry name" value="DNA methylase specificity domains"/>
    <property type="match status" value="2"/>
</dbReference>